<evidence type="ECO:0000313" key="1">
    <source>
        <dbReference type="EMBL" id="KAI0056658.1"/>
    </source>
</evidence>
<accession>A0ACB8SK70</accession>
<comment type="caution">
    <text evidence="1">The sequence shown here is derived from an EMBL/GenBank/DDBJ whole genome shotgun (WGS) entry which is preliminary data.</text>
</comment>
<proteinExistence type="predicted"/>
<organism evidence="1 2">
    <name type="scientific">Artomyces pyxidatus</name>
    <dbReference type="NCBI Taxonomy" id="48021"/>
    <lineage>
        <taxon>Eukaryota</taxon>
        <taxon>Fungi</taxon>
        <taxon>Dikarya</taxon>
        <taxon>Basidiomycota</taxon>
        <taxon>Agaricomycotina</taxon>
        <taxon>Agaricomycetes</taxon>
        <taxon>Russulales</taxon>
        <taxon>Auriscalpiaceae</taxon>
        <taxon>Artomyces</taxon>
    </lineage>
</organism>
<reference evidence="1" key="1">
    <citation type="submission" date="2021-03" db="EMBL/GenBank/DDBJ databases">
        <authorList>
            <consortium name="DOE Joint Genome Institute"/>
            <person name="Ahrendt S."/>
            <person name="Looney B.P."/>
            <person name="Miyauchi S."/>
            <person name="Morin E."/>
            <person name="Drula E."/>
            <person name="Courty P.E."/>
            <person name="Chicoki N."/>
            <person name="Fauchery L."/>
            <person name="Kohler A."/>
            <person name="Kuo A."/>
            <person name="Labutti K."/>
            <person name="Pangilinan J."/>
            <person name="Lipzen A."/>
            <person name="Riley R."/>
            <person name="Andreopoulos W."/>
            <person name="He G."/>
            <person name="Johnson J."/>
            <person name="Barry K.W."/>
            <person name="Grigoriev I.V."/>
            <person name="Nagy L."/>
            <person name="Hibbett D."/>
            <person name="Henrissat B."/>
            <person name="Matheny P.B."/>
            <person name="Labbe J."/>
            <person name="Martin F."/>
        </authorList>
    </citation>
    <scope>NUCLEOTIDE SEQUENCE</scope>
    <source>
        <strain evidence="1">HHB10654</strain>
    </source>
</reference>
<sequence>MPSATATLTAIMSLESPRPAPGKSLTVVLDAGIYVPSMGKAVIAALRFFNDQGLVFDENGALYFVTAKVAKMKKGVETLSDGWVETDYDLIGDIIQLIKIEGGKKSVKPKHHQPLVQVAGTVESGNPQAGYFQLTIPQWITADNSAFLPVKAQIPLESKWKDRSKVIPEKGGIASFVGHLTDVERDSQTDMPTRFVIEVSRHLDFLGRSSSHSSPSPSTLSALSQADVIIFHISNLGRSFSKTWSHEQSLKASLRPR</sequence>
<reference evidence="1" key="2">
    <citation type="journal article" date="2022" name="New Phytol.">
        <title>Evolutionary transition to the ectomycorrhizal habit in the genomes of a hyperdiverse lineage of mushroom-forming fungi.</title>
        <authorList>
            <person name="Looney B."/>
            <person name="Miyauchi S."/>
            <person name="Morin E."/>
            <person name="Drula E."/>
            <person name="Courty P.E."/>
            <person name="Kohler A."/>
            <person name="Kuo A."/>
            <person name="LaButti K."/>
            <person name="Pangilinan J."/>
            <person name="Lipzen A."/>
            <person name="Riley R."/>
            <person name="Andreopoulos W."/>
            <person name="He G."/>
            <person name="Johnson J."/>
            <person name="Nolan M."/>
            <person name="Tritt A."/>
            <person name="Barry K.W."/>
            <person name="Grigoriev I.V."/>
            <person name="Nagy L.G."/>
            <person name="Hibbett D."/>
            <person name="Henrissat B."/>
            <person name="Matheny P.B."/>
            <person name="Labbe J."/>
            <person name="Martin F.M."/>
        </authorList>
    </citation>
    <scope>NUCLEOTIDE SEQUENCE</scope>
    <source>
        <strain evidence="1">HHB10654</strain>
    </source>
</reference>
<protein>
    <submittedName>
        <fullName evidence="1">Uncharacterized protein</fullName>
    </submittedName>
</protein>
<keyword evidence="2" id="KW-1185">Reference proteome</keyword>
<name>A0ACB8SK70_9AGAM</name>
<dbReference type="Proteomes" id="UP000814140">
    <property type="component" value="Unassembled WGS sequence"/>
</dbReference>
<dbReference type="EMBL" id="MU277260">
    <property type="protein sequence ID" value="KAI0056658.1"/>
    <property type="molecule type" value="Genomic_DNA"/>
</dbReference>
<evidence type="ECO:0000313" key="2">
    <source>
        <dbReference type="Proteomes" id="UP000814140"/>
    </source>
</evidence>
<gene>
    <name evidence="1" type="ORF">BV25DRAFT_1831989</name>
</gene>